<dbReference type="EMBL" id="JAAXYH010000004">
    <property type="protein sequence ID" value="NMH64994.1"/>
    <property type="molecule type" value="Genomic_DNA"/>
</dbReference>
<evidence type="ECO:0000313" key="4">
    <source>
        <dbReference type="EMBL" id="NMH64994.1"/>
    </source>
</evidence>
<dbReference type="GO" id="GO:0016747">
    <property type="term" value="F:acyltransferase activity, transferring groups other than amino-acyl groups"/>
    <property type="evidence" value="ECO:0007669"/>
    <property type="project" value="InterPro"/>
</dbReference>
<dbReference type="PROSITE" id="PS51186">
    <property type="entry name" value="GNAT"/>
    <property type="match status" value="1"/>
</dbReference>
<evidence type="ECO:0000256" key="1">
    <source>
        <dbReference type="ARBA" id="ARBA00022679"/>
    </source>
</evidence>
<name>A0A972G0M2_9GAMM</name>
<keyword evidence="2" id="KW-0012">Acyltransferase</keyword>
<dbReference type="Gene3D" id="3.40.630.30">
    <property type="match status" value="1"/>
</dbReference>
<dbReference type="InterPro" id="IPR050832">
    <property type="entry name" value="Bact_Acetyltransf"/>
</dbReference>
<organism evidence="4 5">
    <name type="scientific">Shewanella salipaludis</name>
    <dbReference type="NCBI Taxonomy" id="2723052"/>
    <lineage>
        <taxon>Bacteria</taxon>
        <taxon>Pseudomonadati</taxon>
        <taxon>Pseudomonadota</taxon>
        <taxon>Gammaproteobacteria</taxon>
        <taxon>Alteromonadales</taxon>
        <taxon>Shewanellaceae</taxon>
        <taxon>Shewanella</taxon>
    </lineage>
</organism>
<evidence type="ECO:0000256" key="2">
    <source>
        <dbReference type="ARBA" id="ARBA00023315"/>
    </source>
</evidence>
<dbReference type="Proteomes" id="UP000737113">
    <property type="component" value="Unassembled WGS sequence"/>
</dbReference>
<reference evidence="4" key="1">
    <citation type="submission" date="2020-04" db="EMBL/GenBank/DDBJ databases">
        <title>Description of Shewanella salipaludis sp. nov., isolated from a salt marsh.</title>
        <authorList>
            <person name="Park S."/>
            <person name="Yoon J.-H."/>
        </authorList>
    </citation>
    <scope>NUCLEOTIDE SEQUENCE</scope>
    <source>
        <strain evidence="4">SHSM-M6</strain>
    </source>
</reference>
<dbReference type="InterPro" id="IPR000182">
    <property type="entry name" value="GNAT_dom"/>
</dbReference>
<dbReference type="CDD" id="cd04301">
    <property type="entry name" value="NAT_SF"/>
    <property type="match status" value="1"/>
</dbReference>
<keyword evidence="1" id="KW-0808">Transferase</keyword>
<evidence type="ECO:0000313" key="5">
    <source>
        <dbReference type="Proteomes" id="UP000737113"/>
    </source>
</evidence>
<proteinExistence type="predicted"/>
<comment type="caution">
    <text evidence="4">The sequence shown here is derived from an EMBL/GenBank/DDBJ whole genome shotgun (WGS) entry which is preliminary data.</text>
</comment>
<gene>
    <name evidence="4" type="ORF">HC757_07390</name>
</gene>
<feature type="domain" description="N-acetyltransferase" evidence="3">
    <location>
        <begin position="1"/>
        <end position="138"/>
    </location>
</feature>
<dbReference type="Pfam" id="PF00583">
    <property type="entry name" value="Acetyltransf_1"/>
    <property type="match status" value="1"/>
</dbReference>
<dbReference type="PANTHER" id="PTHR43877">
    <property type="entry name" value="AMINOALKYLPHOSPHONATE N-ACETYLTRANSFERASE-RELATED-RELATED"/>
    <property type="match status" value="1"/>
</dbReference>
<accession>A0A972G0M2</accession>
<evidence type="ECO:0000259" key="3">
    <source>
        <dbReference type="PROSITE" id="PS51186"/>
    </source>
</evidence>
<dbReference type="AlphaFoldDB" id="A0A972G0M2"/>
<sequence length="138" mass="15197">MSIEVLNEADPTVFNALIEGVRQHLHEQMGTETTQPLTLVARDRDGNLIGGVSGRTIYRNFLIEVAWVAKEQRNTGLGRKLMARAEAEARNRGCLVAQVDTLSVQAPGFYQKLGFATVGTVPGFEGSPARHFLLKQYL</sequence>
<dbReference type="InterPro" id="IPR016181">
    <property type="entry name" value="Acyl_CoA_acyltransferase"/>
</dbReference>
<dbReference type="RefSeq" id="WP_169563690.1">
    <property type="nucleotide sequence ID" value="NZ_JAAXYH010000004.1"/>
</dbReference>
<keyword evidence="5" id="KW-1185">Reference proteome</keyword>
<protein>
    <submittedName>
        <fullName evidence="4">GNAT family N-acetyltransferase</fullName>
    </submittedName>
</protein>
<dbReference type="SUPFAM" id="SSF55729">
    <property type="entry name" value="Acyl-CoA N-acyltransferases (Nat)"/>
    <property type="match status" value="1"/>
</dbReference>